<sequence length="133" mass="14511">MSRKKWDSLSKPLSPCVLETIKQFGFEKMTPVQTATIPLLISMKDVSAEAVTGSGKTLAFIVPLTATIPLLISMKDVSAEAVTGSGKTLAFIVPLVEILLRRQYQNPWRPNEIGALIISPTRELAFQISEVLA</sequence>
<dbReference type="Proteomes" id="UP000015102">
    <property type="component" value="Unassembled WGS sequence"/>
</dbReference>
<accession>T1GMP2</accession>
<dbReference type="InterPro" id="IPR011545">
    <property type="entry name" value="DEAD/DEAH_box_helicase_dom"/>
</dbReference>
<proteinExistence type="inferred from homology"/>
<keyword evidence="2 6" id="KW-0378">Hydrolase</keyword>
<comment type="catalytic activity">
    <reaction evidence="6">
        <text>ATP + H2O = ADP + phosphate + H(+)</text>
        <dbReference type="Rhea" id="RHEA:13065"/>
        <dbReference type="ChEBI" id="CHEBI:15377"/>
        <dbReference type="ChEBI" id="CHEBI:15378"/>
        <dbReference type="ChEBI" id="CHEBI:30616"/>
        <dbReference type="ChEBI" id="CHEBI:43474"/>
        <dbReference type="ChEBI" id="CHEBI:456216"/>
        <dbReference type="EC" id="3.6.4.13"/>
    </reaction>
</comment>
<feature type="domain" description="DEAD-box RNA helicase Q" evidence="8">
    <location>
        <begin position="6"/>
        <end position="34"/>
    </location>
</feature>
<feature type="short sequence motif" description="Q motif" evidence="5">
    <location>
        <begin position="6"/>
        <end position="34"/>
    </location>
</feature>
<dbReference type="EMBL" id="CAQQ02152566">
    <property type="status" value="NOT_ANNOTATED_CDS"/>
    <property type="molecule type" value="Genomic_DNA"/>
</dbReference>
<evidence type="ECO:0000259" key="8">
    <source>
        <dbReference type="PROSITE" id="PS51195"/>
    </source>
</evidence>
<protein>
    <recommendedName>
        <fullName evidence="6">ATP-dependent RNA helicase</fullName>
        <ecNumber evidence="6">3.6.4.13</ecNumber>
    </recommendedName>
</protein>
<evidence type="ECO:0000256" key="3">
    <source>
        <dbReference type="ARBA" id="ARBA00022806"/>
    </source>
</evidence>
<name>T1GMP2_MEGSC</name>
<comment type="similarity">
    <text evidence="6">Belongs to the DEAD box helicase family.</text>
</comment>
<dbReference type="HOGENOM" id="CLU_1911908_0_0_1"/>
<evidence type="ECO:0000256" key="1">
    <source>
        <dbReference type="ARBA" id="ARBA00022741"/>
    </source>
</evidence>
<keyword evidence="4 6" id="KW-0067">ATP-binding</keyword>
<dbReference type="Gene3D" id="3.40.50.300">
    <property type="entry name" value="P-loop containing nucleotide triphosphate hydrolases"/>
    <property type="match status" value="2"/>
</dbReference>
<keyword evidence="1 6" id="KW-0547">Nucleotide-binding</keyword>
<dbReference type="InterPro" id="IPR027417">
    <property type="entry name" value="P-loop_NTPase"/>
</dbReference>
<evidence type="ECO:0000256" key="5">
    <source>
        <dbReference type="PROSITE-ProRule" id="PRU00552"/>
    </source>
</evidence>
<evidence type="ECO:0000256" key="6">
    <source>
        <dbReference type="RuleBase" id="RU365068"/>
    </source>
</evidence>
<dbReference type="EC" id="3.6.4.13" evidence="6"/>
<dbReference type="PROSITE" id="PS51192">
    <property type="entry name" value="HELICASE_ATP_BIND_1"/>
    <property type="match status" value="1"/>
</dbReference>
<keyword evidence="6" id="KW-0694">RNA-binding</keyword>
<dbReference type="SUPFAM" id="SSF52540">
    <property type="entry name" value="P-loop containing nucleoside triphosphate hydrolases"/>
    <property type="match status" value="2"/>
</dbReference>
<comment type="domain">
    <text evidence="6">The Q motif is unique to and characteristic of the DEAD box family of RNA helicases and controls ATP binding and hydrolysis.</text>
</comment>
<dbReference type="GO" id="GO:0003723">
    <property type="term" value="F:RNA binding"/>
    <property type="evidence" value="ECO:0007669"/>
    <property type="project" value="UniProtKB-UniRule"/>
</dbReference>
<dbReference type="GO" id="GO:0003724">
    <property type="term" value="F:RNA helicase activity"/>
    <property type="evidence" value="ECO:0007669"/>
    <property type="project" value="UniProtKB-EC"/>
</dbReference>
<evidence type="ECO:0000256" key="4">
    <source>
        <dbReference type="ARBA" id="ARBA00022840"/>
    </source>
</evidence>
<dbReference type="EnsemblMetazoa" id="MESCA004820-RA">
    <property type="protein sequence ID" value="MESCA004820-PA"/>
    <property type="gene ID" value="MESCA004820"/>
</dbReference>
<keyword evidence="3 6" id="KW-0347">Helicase</keyword>
<dbReference type="GO" id="GO:0016787">
    <property type="term" value="F:hydrolase activity"/>
    <property type="evidence" value="ECO:0007669"/>
    <property type="project" value="UniProtKB-KW"/>
</dbReference>
<dbReference type="GO" id="GO:0005524">
    <property type="term" value="F:ATP binding"/>
    <property type="evidence" value="ECO:0007669"/>
    <property type="project" value="UniProtKB-UniRule"/>
</dbReference>
<evidence type="ECO:0000313" key="10">
    <source>
        <dbReference type="Proteomes" id="UP000015102"/>
    </source>
</evidence>
<dbReference type="AlphaFoldDB" id="T1GMP2"/>
<evidence type="ECO:0000256" key="2">
    <source>
        <dbReference type="ARBA" id="ARBA00022801"/>
    </source>
</evidence>
<dbReference type="PROSITE" id="PS51195">
    <property type="entry name" value="Q_MOTIF"/>
    <property type="match status" value="1"/>
</dbReference>
<evidence type="ECO:0000259" key="7">
    <source>
        <dbReference type="PROSITE" id="PS51192"/>
    </source>
</evidence>
<dbReference type="EMBL" id="CAQQ02152567">
    <property type="status" value="NOT_ANNOTATED_CDS"/>
    <property type="molecule type" value="Genomic_DNA"/>
</dbReference>
<reference evidence="10" key="1">
    <citation type="submission" date="2013-02" db="EMBL/GenBank/DDBJ databases">
        <authorList>
            <person name="Hughes D."/>
        </authorList>
    </citation>
    <scope>NUCLEOTIDE SEQUENCE</scope>
    <source>
        <strain>Durham</strain>
        <strain evidence="10">NC isolate 2 -- Noor lab</strain>
    </source>
</reference>
<dbReference type="InterPro" id="IPR014014">
    <property type="entry name" value="RNA_helicase_DEAD_Q_motif"/>
</dbReference>
<dbReference type="Pfam" id="PF00270">
    <property type="entry name" value="DEAD"/>
    <property type="match status" value="1"/>
</dbReference>
<evidence type="ECO:0000313" key="9">
    <source>
        <dbReference type="EnsemblMetazoa" id="MESCA004820-PA"/>
    </source>
</evidence>
<keyword evidence="10" id="KW-1185">Reference proteome</keyword>
<organism evidence="9 10">
    <name type="scientific">Megaselia scalaris</name>
    <name type="common">Humpbacked fly</name>
    <name type="synonym">Phora scalaris</name>
    <dbReference type="NCBI Taxonomy" id="36166"/>
    <lineage>
        <taxon>Eukaryota</taxon>
        <taxon>Metazoa</taxon>
        <taxon>Ecdysozoa</taxon>
        <taxon>Arthropoda</taxon>
        <taxon>Hexapoda</taxon>
        <taxon>Insecta</taxon>
        <taxon>Pterygota</taxon>
        <taxon>Neoptera</taxon>
        <taxon>Endopterygota</taxon>
        <taxon>Diptera</taxon>
        <taxon>Brachycera</taxon>
        <taxon>Muscomorpha</taxon>
        <taxon>Platypezoidea</taxon>
        <taxon>Phoridae</taxon>
        <taxon>Megaseliini</taxon>
        <taxon>Megaselia</taxon>
    </lineage>
</organism>
<dbReference type="STRING" id="36166.T1GMP2"/>
<dbReference type="InterPro" id="IPR014001">
    <property type="entry name" value="Helicase_ATP-bd"/>
</dbReference>
<reference evidence="9" key="2">
    <citation type="submission" date="2015-06" db="UniProtKB">
        <authorList>
            <consortium name="EnsemblMetazoa"/>
        </authorList>
    </citation>
    <scope>IDENTIFICATION</scope>
</reference>
<dbReference type="PANTHER" id="PTHR24031">
    <property type="entry name" value="RNA HELICASE"/>
    <property type="match status" value="1"/>
</dbReference>
<feature type="domain" description="Helicase ATP-binding" evidence="7">
    <location>
        <begin position="68"/>
        <end position="133"/>
    </location>
</feature>
<comment type="function">
    <text evidence="6">RNA helicase.</text>
</comment>